<dbReference type="STRING" id="1121959.SAMN02746009_02397"/>
<name>A0A1M6Z265_9BACT</name>
<dbReference type="InterPro" id="IPR026444">
    <property type="entry name" value="Secre_tail"/>
</dbReference>
<dbReference type="Pfam" id="PF18962">
    <property type="entry name" value="Por_Secre_tail"/>
    <property type="match status" value="1"/>
</dbReference>
<evidence type="ECO:0000259" key="1">
    <source>
        <dbReference type="Pfam" id="PF18962"/>
    </source>
</evidence>
<sequence>MLSLLLLASAASAQTVTISSAQNIGGIYTNLTIARGGIATMRANVAVTGLLRVEDGGTLITNEWLVGGGAFELQAGGTLHIGDSFGIMAAGSTSPNGGSIRSSSRSYSPDANYVYNAAIRFQAVPVVQYTGSGLPSRVRSLIANVVNIQGTPGNNILALQSDVSVAEVLRTNNSTIIDPNFLLVPGPARTITLLSDPVRGTALLVDRSGNGVPPGPLITRPIIIQRSIDPNLNAGLGYRHLSAPVRSATVSMLTVGGFTPVVNQVYNMAANPGSVSPFPTVFGYDQARLANSPAVSLSPFDKGWVSPASLTDSLAVGQGYTVNLPASSVISFQGVPNQRNVTRTLSRGADADAGWQLLGNPFPAPLDWRQVAVPAGLDAALYVYQSTGQYTGRYRSYVNGIGNPVIPLGQGFFVRVSQPNSVVSLTLPNAARVATFGQEPTVQRNTENRPLLQLTLARAGNAAADETYVYFEAGATAGADARYDALKIPQSVSGAPTICTLAAGTEQAINGLPSLTGSVVVPLRVSLPQADDYTLEAAQLLHLGTATVYLHDSLTGQSILLSQQPRYTFSATAGPLTGRFALRFESMRPAASVAALSAASVQIYPNPARQHFIILLPAVPGAKQVHATLRNTLGQVMRHQTAPLPAAGTKLDFEVQGVAAGVYVLQLQAGAEMLSKRVVIE</sequence>
<dbReference type="AlphaFoldDB" id="A0A1M6Z265"/>
<evidence type="ECO:0000313" key="3">
    <source>
        <dbReference type="Proteomes" id="UP000183947"/>
    </source>
</evidence>
<reference evidence="3" key="1">
    <citation type="submission" date="2016-11" db="EMBL/GenBank/DDBJ databases">
        <authorList>
            <person name="Varghese N."/>
            <person name="Submissions S."/>
        </authorList>
    </citation>
    <scope>NUCLEOTIDE SEQUENCE [LARGE SCALE GENOMIC DNA]</scope>
    <source>
        <strain evidence="3">DSM 18569</strain>
    </source>
</reference>
<proteinExistence type="predicted"/>
<evidence type="ECO:0000313" key="2">
    <source>
        <dbReference type="EMBL" id="SHL24490.1"/>
    </source>
</evidence>
<keyword evidence="3" id="KW-1185">Reference proteome</keyword>
<dbReference type="EMBL" id="FRAS01000012">
    <property type="protein sequence ID" value="SHL24490.1"/>
    <property type="molecule type" value="Genomic_DNA"/>
</dbReference>
<protein>
    <submittedName>
        <fullName evidence="2">Por secretion system C-terminal sorting domain-containing protein</fullName>
    </submittedName>
</protein>
<gene>
    <name evidence="2" type="ORF">SAMN02746009_02397</name>
</gene>
<dbReference type="Proteomes" id="UP000183947">
    <property type="component" value="Unassembled WGS sequence"/>
</dbReference>
<organism evidence="2 3">
    <name type="scientific">Hymenobacter psychrotolerans DSM 18569</name>
    <dbReference type="NCBI Taxonomy" id="1121959"/>
    <lineage>
        <taxon>Bacteria</taxon>
        <taxon>Pseudomonadati</taxon>
        <taxon>Bacteroidota</taxon>
        <taxon>Cytophagia</taxon>
        <taxon>Cytophagales</taxon>
        <taxon>Hymenobacteraceae</taxon>
        <taxon>Hymenobacter</taxon>
    </lineage>
</organism>
<feature type="domain" description="Secretion system C-terminal sorting" evidence="1">
    <location>
        <begin position="603"/>
        <end position="680"/>
    </location>
</feature>
<dbReference type="RefSeq" id="WP_073285106.1">
    <property type="nucleotide sequence ID" value="NZ_FRAS01000012.1"/>
</dbReference>
<dbReference type="NCBIfam" id="TIGR04183">
    <property type="entry name" value="Por_Secre_tail"/>
    <property type="match status" value="1"/>
</dbReference>
<accession>A0A1M6Z265</accession>